<proteinExistence type="predicted"/>
<feature type="transmembrane region" description="Helical" evidence="1">
    <location>
        <begin position="204"/>
        <end position="228"/>
    </location>
</feature>
<feature type="transmembrane region" description="Helical" evidence="1">
    <location>
        <begin position="76"/>
        <end position="102"/>
    </location>
</feature>
<feature type="transmembrane region" description="Helical" evidence="1">
    <location>
        <begin position="240"/>
        <end position="259"/>
    </location>
</feature>
<dbReference type="RefSeq" id="WP_130981318.1">
    <property type="nucleotide sequence ID" value="NZ_SISG01000001.1"/>
</dbReference>
<keyword evidence="1" id="KW-0812">Transmembrane</keyword>
<organism evidence="2 3">
    <name type="scientific">Glaciihabitans arcticus</name>
    <dbReference type="NCBI Taxonomy" id="2668039"/>
    <lineage>
        <taxon>Bacteria</taxon>
        <taxon>Bacillati</taxon>
        <taxon>Actinomycetota</taxon>
        <taxon>Actinomycetes</taxon>
        <taxon>Micrococcales</taxon>
        <taxon>Microbacteriaceae</taxon>
        <taxon>Glaciihabitans</taxon>
    </lineage>
</organism>
<evidence type="ECO:0000313" key="3">
    <source>
        <dbReference type="Proteomes" id="UP000294194"/>
    </source>
</evidence>
<keyword evidence="1" id="KW-0472">Membrane</keyword>
<gene>
    <name evidence="2" type="ORF">EYE40_07235</name>
</gene>
<evidence type="ECO:0000256" key="1">
    <source>
        <dbReference type="SAM" id="Phobius"/>
    </source>
</evidence>
<dbReference type="AlphaFoldDB" id="A0A4Q9GVI2"/>
<keyword evidence="1" id="KW-1133">Transmembrane helix</keyword>
<keyword evidence="3" id="KW-1185">Reference proteome</keyword>
<dbReference type="EMBL" id="SISG01000001">
    <property type="protein sequence ID" value="TBN57207.1"/>
    <property type="molecule type" value="Genomic_DNA"/>
</dbReference>
<feature type="transmembrane region" description="Helical" evidence="1">
    <location>
        <begin position="265"/>
        <end position="286"/>
    </location>
</feature>
<dbReference type="Pfam" id="PF22564">
    <property type="entry name" value="HAAS"/>
    <property type="match status" value="1"/>
</dbReference>
<evidence type="ECO:0000313" key="2">
    <source>
        <dbReference type="EMBL" id="TBN57207.1"/>
    </source>
</evidence>
<dbReference type="Proteomes" id="UP000294194">
    <property type="component" value="Unassembled WGS sequence"/>
</dbReference>
<protein>
    <submittedName>
        <fullName evidence="2">Uncharacterized protein</fullName>
    </submittedName>
</protein>
<accession>A0A4Q9GVI2</accession>
<reference evidence="3" key="1">
    <citation type="submission" date="2019-02" db="EMBL/GenBank/DDBJ databases">
        <title>Glaciihabitans arcticus sp. nov., a psychrotolerant bacterium isolated from polar soil.</title>
        <authorList>
            <person name="Dahal R.H."/>
        </authorList>
    </citation>
    <scope>NUCLEOTIDE SEQUENCE [LARGE SCALE GENOMIC DNA]</scope>
    <source>
        <strain evidence="3">RP-3-7</strain>
    </source>
</reference>
<comment type="caution">
    <text evidence="2">The sequence shown here is derived from an EMBL/GenBank/DDBJ whole genome shotgun (WGS) entry which is preliminary data.</text>
</comment>
<name>A0A4Q9GVI2_9MICO</name>
<feature type="transmembrane region" description="Helical" evidence="1">
    <location>
        <begin position="169"/>
        <end position="192"/>
    </location>
</feature>
<sequence>MTDTKVTDYLLELSEALADVPRDTRREILAGVREELEGLKPAEAAERIRALGDPQFIAAGAREDVVAPPEPQWRSVVAALLVMLGGVLVPFAGWIAGIAIMWTSRAWSPRVKLVATLLPLIAALQVAVVGGIFARINEQQSDLRDIGFHGPSLNEFESANPLLPIGFDLLYSGTILSIGVSVIVGIWLLVIANKPQLGSSAATWGVIPVVAGSVLLPPAGWLLGLVVLWTSRATVLTKAVMTAIGPVALILALAVTGAFTEDTVLLVTAAIAVPFLASLVAAILLLRPTTSKVNS</sequence>
<feature type="transmembrane region" description="Helical" evidence="1">
    <location>
        <begin position="114"/>
        <end position="134"/>
    </location>
</feature>